<dbReference type="PANTHER" id="PTHR12341">
    <property type="entry name" value="5'-&gt;3' EXORIBONUCLEASE"/>
    <property type="match status" value="1"/>
</dbReference>
<feature type="domain" description="Xrn1 N-terminal" evidence="2">
    <location>
        <begin position="1"/>
        <end position="143"/>
    </location>
</feature>
<feature type="non-terminal residue" evidence="3">
    <location>
        <position position="1"/>
    </location>
</feature>
<dbReference type="PANTHER" id="PTHR12341:SF41">
    <property type="entry name" value="5'-3' EXORIBONUCLEASE 2"/>
    <property type="match status" value="1"/>
</dbReference>
<dbReference type="CDD" id="cd18673">
    <property type="entry name" value="PIN_XRN1-2-like"/>
    <property type="match status" value="1"/>
</dbReference>
<dbReference type="EMBL" id="GBHO01003220">
    <property type="protein sequence ID" value="JAG40384.1"/>
    <property type="molecule type" value="Transcribed_RNA"/>
</dbReference>
<dbReference type="GO" id="GO:0005634">
    <property type="term" value="C:nucleus"/>
    <property type="evidence" value="ECO:0007669"/>
    <property type="project" value="TreeGrafter"/>
</dbReference>
<protein>
    <submittedName>
        <fullName evidence="3">5'-3' exoribonuclease 2</fullName>
    </submittedName>
</protein>
<evidence type="ECO:0000259" key="2">
    <source>
        <dbReference type="Pfam" id="PF03159"/>
    </source>
</evidence>
<dbReference type="AlphaFoldDB" id="A0A0A9Z7E0"/>
<reference evidence="3" key="1">
    <citation type="journal article" date="2014" name="PLoS ONE">
        <title>Transcriptome-Based Identification of ABC Transporters in the Western Tarnished Plant Bug Lygus hesperus.</title>
        <authorList>
            <person name="Hull J.J."/>
            <person name="Chaney K."/>
            <person name="Geib S.M."/>
            <person name="Fabrick J.A."/>
            <person name="Brent C.S."/>
            <person name="Walsh D."/>
            <person name="Lavine L.C."/>
        </authorList>
    </citation>
    <scope>NUCLEOTIDE SEQUENCE</scope>
</reference>
<dbReference type="GO" id="GO:0003723">
    <property type="term" value="F:RNA binding"/>
    <property type="evidence" value="ECO:0007669"/>
    <property type="project" value="TreeGrafter"/>
</dbReference>
<gene>
    <name evidence="3" type="primary">XRN2</name>
    <name evidence="3" type="ORF">CM83_4573</name>
</gene>
<dbReference type="GO" id="GO:0004534">
    <property type="term" value="F:5'-3' RNA exonuclease activity"/>
    <property type="evidence" value="ECO:0007669"/>
    <property type="project" value="TreeGrafter"/>
</dbReference>
<dbReference type="Gene3D" id="3.40.50.12390">
    <property type="match status" value="1"/>
</dbReference>
<dbReference type="GO" id="GO:0000956">
    <property type="term" value="P:nuclear-transcribed mRNA catabolic process"/>
    <property type="evidence" value="ECO:0007669"/>
    <property type="project" value="TreeGrafter"/>
</dbReference>
<dbReference type="InterPro" id="IPR027073">
    <property type="entry name" value="5_3_exoribonuclease"/>
</dbReference>
<dbReference type="Pfam" id="PF03159">
    <property type="entry name" value="XRN_N"/>
    <property type="match status" value="1"/>
</dbReference>
<feature type="compositionally biased region" description="Basic and acidic residues" evidence="1">
    <location>
        <begin position="9"/>
        <end position="41"/>
    </location>
</feature>
<dbReference type="InterPro" id="IPR004859">
    <property type="entry name" value="Xrn1_N"/>
</dbReference>
<sequence>QQRQRRFRASKERMETNVLNERMHQRLQEQSKDETTTETKRAEKWDTNVITPGTLFMERVQKALRYYIVSCIENKALWRNLQILLSDSGVPGEGEQKIMSFIRTQRTSKNYNPNTVHCLYGMDADLIMLSLASHEPHFYIIREVVQVIEKRCSICSQKGHTAGECQGERRESGEEDVDTNVKQVATSSFMGNTIPVPSQPLQFLIISTLREYLYQE</sequence>
<organism evidence="3">
    <name type="scientific">Lygus hesperus</name>
    <name type="common">Western plant bug</name>
    <dbReference type="NCBI Taxonomy" id="30085"/>
    <lineage>
        <taxon>Eukaryota</taxon>
        <taxon>Metazoa</taxon>
        <taxon>Ecdysozoa</taxon>
        <taxon>Arthropoda</taxon>
        <taxon>Hexapoda</taxon>
        <taxon>Insecta</taxon>
        <taxon>Pterygota</taxon>
        <taxon>Neoptera</taxon>
        <taxon>Paraneoptera</taxon>
        <taxon>Hemiptera</taxon>
        <taxon>Heteroptera</taxon>
        <taxon>Panheteroptera</taxon>
        <taxon>Cimicomorpha</taxon>
        <taxon>Miridae</taxon>
        <taxon>Mirini</taxon>
        <taxon>Lygus</taxon>
    </lineage>
</organism>
<reference evidence="3" key="2">
    <citation type="submission" date="2014-07" db="EMBL/GenBank/DDBJ databases">
        <authorList>
            <person name="Hull J."/>
        </authorList>
    </citation>
    <scope>NUCLEOTIDE SEQUENCE</scope>
</reference>
<proteinExistence type="predicted"/>
<evidence type="ECO:0000313" key="3">
    <source>
        <dbReference type="EMBL" id="JAG40384.1"/>
    </source>
</evidence>
<name>A0A0A9Z7E0_LYGHE</name>
<evidence type="ECO:0000256" key="1">
    <source>
        <dbReference type="SAM" id="MobiDB-lite"/>
    </source>
</evidence>
<feature type="region of interest" description="Disordered" evidence="1">
    <location>
        <begin position="1"/>
        <end position="41"/>
    </location>
</feature>
<accession>A0A0A9Z7E0</accession>